<protein>
    <submittedName>
        <fullName evidence="2">Uncharacterized protein</fullName>
    </submittedName>
</protein>
<keyword evidence="1" id="KW-0812">Transmembrane</keyword>
<feature type="transmembrane region" description="Helical" evidence="1">
    <location>
        <begin position="77"/>
        <end position="102"/>
    </location>
</feature>
<proteinExistence type="predicted"/>
<feature type="transmembrane region" description="Helical" evidence="1">
    <location>
        <begin position="49"/>
        <end position="71"/>
    </location>
</feature>
<reference evidence="2 3" key="1">
    <citation type="submission" date="2020-08" db="EMBL/GenBank/DDBJ databases">
        <title>Genomic Encyclopedia of Type Strains, Phase III (KMG-III): the genomes of soil and plant-associated and newly described type strains.</title>
        <authorList>
            <person name="Whitman W."/>
        </authorList>
    </citation>
    <scope>NUCLEOTIDE SEQUENCE [LARGE SCALE GENOMIC DNA]</scope>
    <source>
        <strain evidence="2 3">CECT 5862</strain>
    </source>
</reference>
<organism evidence="2 3">
    <name type="scientific">Paenibacillus phyllosphaerae</name>
    <dbReference type="NCBI Taxonomy" id="274593"/>
    <lineage>
        <taxon>Bacteria</taxon>
        <taxon>Bacillati</taxon>
        <taxon>Bacillota</taxon>
        <taxon>Bacilli</taxon>
        <taxon>Bacillales</taxon>
        <taxon>Paenibacillaceae</taxon>
        <taxon>Paenibacillus</taxon>
    </lineage>
</organism>
<accession>A0A7W5B0J0</accession>
<keyword evidence="1" id="KW-0472">Membrane</keyword>
<keyword evidence="1" id="KW-1133">Transmembrane helix</keyword>
<sequence>MFNTTAARLASLFGLAAFVLTFVGYILFQREMRSMGEEFDDLTPFLFPAAILSLSFAASRILLLGVLALLFSLPSLIFLAGGFPIAGLVPLCNLFAILMAIAQTDDHQPSH</sequence>
<dbReference type="Proteomes" id="UP000570361">
    <property type="component" value="Unassembled WGS sequence"/>
</dbReference>
<evidence type="ECO:0000313" key="3">
    <source>
        <dbReference type="Proteomes" id="UP000570361"/>
    </source>
</evidence>
<dbReference type="EMBL" id="JACHXK010000009">
    <property type="protein sequence ID" value="MBB3111879.1"/>
    <property type="molecule type" value="Genomic_DNA"/>
</dbReference>
<keyword evidence="3" id="KW-1185">Reference proteome</keyword>
<name>A0A7W5B0J0_9BACL</name>
<dbReference type="AlphaFoldDB" id="A0A7W5B0J0"/>
<evidence type="ECO:0000313" key="2">
    <source>
        <dbReference type="EMBL" id="MBB3111879.1"/>
    </source>
</evidence>
<comment type="caution">
    <text evidence="2">The sequence shown here is derived from an EMBL/GenBank/DDBJ whole genome shotgun (WGS) entry which is preliminary data.</text>
</comment>
<dbReference type="RefSeq" id="WP_183601732.1">
    <property type="nucleotide sequence ID" value="NZ_JACHXK010000009.1"/>
</dbReference>
<feature type="transmembrane region" description="Helical" evidence="1">
    <location>
        <begin position="6"/>
        <end position="28"/>
    </location>
</feature>
<evidence type="ECO:0000256" key="1">
    <source>
        <dbReference type="SAM" id="Phobius"/>
    </source>
</evidence>
<gene>
    <name evidence="2" type="ORF">FHS18_003947</name>
</gene>